<feature type="domain" description="HTH myb-type" evidence="11">
    <location>
        <begin position="63"/>
        <end position="110"/>
    </location>
</feature>
<keyword evidence="7" id="KW-0539">Nucleus</keyword>
<keyword evidence="5" id="KW-0238">DNA-binding</keyword>
<sequence>MGAVPIIVKGGAWTQTEDQILKAGVSKYGLHKWNKIASLLTKKTGLQCKNRWEQYLNPQLNFQNFTPEEDSRLLDLIRSLPNQWQTIGDIMKRPVQSCIDRYQLLLDKNNTTDGKHTSVQVGDYNINAESLPAKRKLDDDDNANKEGIEEGEREMIAEAKARILGSQGKKASRKSRERMLEESKRVALLQKRRELKQAGINTTLKKPKKKYDTELDYNAEIPYEHKPLAGRYNTTLEDEKDILNKVKFEKNVNRFGLKEDDEDEFINTKQDINTKDNHSTGNRSASHKQSANVKQIQGLDKAFNEYKKPKLDLPKPGEPSDIYEQIKQNRELLLSKLGKSSVWDINGEVASNDKVSNIHTISSSIKQNLTILRKKINILFQGLPKPENDFQIVAEPDINVSKNDLPDLKCIYNEDEKTFNIQYYENLCKKLIEKEIEAGSNNNYNNSDDDDDEKQVIYDKKVIRQFNEELKLRVDYLQKICFEMGRLFKEQEKDTAVLRDNLETKYYNEYFKYQSERHSIENRIDYYKKLLGK</sequence>
<keyword evidence="13" id="KW-1185">Reference proteome</keyword>
<dbReference type="GO" id="GO:0000398">
    <property type="term" value="P:mRNA splicing, via spliceosome"/>
    <property type="evidence" value="ECO:0007669"/>
    <property type="project" value="InterPro"/>
</dbReference>
<dbReference type="Pfam" id="PF13921">
    <property type="entry name" value="Myb_DNA-bind_6"/>
    <property type="match status" value="1"/>
</dbReference>
<dbReference type="Gene3D" id="1.10.10.60">
    <property type="entry name" value="Homeodomain-like"/>
    <property type="match status" value="2"/>
</dbReference>
<dbReference type="InterPro" id="IPR017930">
    <property type="entry name" value="Myb_dom"/>
</dbReference>
<dbReference type="Proteomes" id="UP000262825">
    <property type="component" value="Unassembled WGS sequence"/>
</dbReference>
<organism evidence="12 13">
    <name type="scientific">Saccharomycodes ludwigii</name>
    <dbReference type="NCBI Taxonomy" id="36035"/>
    <lineage>
        <taxon>Eukaryota</taxon>
        <taxon>Fungi</taxon>
        <taxon>Dikarya</taxon>
        <taxon>Ascomycota</taxon>
        <taxon>Saccharomycotina</taxon>
        <taxon>Saccharomycetes</taxon>
        <taxon>Saccharomycodales</taxon>
        <taxon>Saccharomycodaceae</taxon>
        <taxon>Saccharomycodes</taxon>
    </lineage>
</organism>
<dbReference type="PROSITE" id="PS51294">
    <property type="entry name" value="HTH_MYB"/>
    <property type="match status" value="2"/>
</dbReference>
<evidence type="ECO:0000256" key="6">
    <source>
        <dbReference type="ARBA" id="ARBA00023187"/>
    </source>
</evidence>
<dbReference type="PANTHER" id="PTHR45885">
    <property type="entry name" value="CELL DIVISION CYCLE 5-LIKE PROTEIN"/>
    <property type="match status" value="1"/>
</dbReference>
<evidence type="ECO:0000256" key="9">
    <source>
        <dbReference type="SAM" id="MobiDB-lite"/>
    </source>
</evidence>
<comment type="similarity">
    <text evidence="1">Belongs to the CEF1 family.</text>
</comment>
<dbReference type="GO" id="GO:0005681">
    <property type="term" value="C:spliceosomal complex"/>
    <property type="evidence" value="ECO:0007669"/>
    <property type="project" value="UniProtKB-KW"/>
</dbReference>
<dbReference type="AlphaFoldDB" id="A0A376B9G0"/>
<dbReference type="GO" id="GO:0003677">
    <property type="term" value="F:DNA binding"/>
    <property type="evidence" value="ECO:0007669"/>
    <property type="project" value="UniProtKB-KW"/>
</dbReference>
<evidence type="ECO:0000259" key="10">
    <source>
        <dbReference type="PROSITE" id="PS50090"/>
    </source>
</evidence>
<dbReference type="CDD" id="cd00167">
    <property type="entry name" value="SANT"/>
    <property type="match status" value="1"/>
</dbReference>
<dbReference type="PANTHER" id="PTHR45885:SF1">
    <property type="entry name" value="CELL DIVISION CYCLE 5-LIKE PROTEIN"/>
    <property type="match status" value="1"/>
</dbReference>
<dbReference type="SUPFAM" id="SSF46689">
    <property type="entry name" value="Homeodomain-like"/>
    <property type="match status" value="1"/>
</dbReference>
<dbReference type="InterPro" id="IPR001005">
    <property type="entry name" value="SANT/Myb"/>
</dbReference>
<protein>
    <recommendedName>
        <fullName evidence="8">Pre-mRNA-splicing factor CEF1</fullName>
    </recommendedName>
</protein>
<feature type="compositionally biased region" description="Polar residues" evidence="9">
    <location>
        <begin position="279"/>
        <end position="294"/>
    </location>
</feature>
<evidence type="ECO:0000313" key="13">
    <source>
        <dbReference type="Proteomes" id="UP000262825"/>
    </source>
</evidence>
<feature type="domain" description="HTH myb-type" evidence="11">
    <location>
        <begin position="8"/>
        <end position="60"/>
    </location>
</feature>
<evidence type="ECO:0000256" key="1">
    <source>
        <dbReference type="ARBA" id="ARBA00010506"/>
    </source>
</evidence>
<name>A0A376B9G0_9ASCO</name>
<accession>A0A376B9G0</accession>
<dbReference type="InterPro" id="IPR009057">
    <property type="entry name" value="Homeodomain-like_sf"/>
</dbReference>
<evidence type="ECO:0000256" key="8">
    <source>
        <dbReference type="ARBA" id="ARBA00034837"/>
    </source>
</evidence>
<keyword evidence="2" id="KW-0507">mRNA processing</keyword>
<evidence type="ECO:0000313" key="12">
    <source>
        <dbReference type="EMBL" id="SSD61297.1"/>
    </source>
</evidence>
<feature type="region of interest" description="Disordered" evidence="9">
    <location>
        <begin position="270"/>
        <end position="294"/>
    </location>
</feature>
<dbReference type="InterPro" id="IPR047242">
    <property type="entry name" value="CDC5L/Cef1"/>
</dbReference>
<evidence type="ECO:0000256" key="7">
    <source>
        <dbReference type="ARBA" id="ARBA00023242"/>
    </source>
</evidence>
<evidence type="ECO:0000256" key="2">
    <source>
        <dbReference type="ARBA" id="ARBA00022664"/>
    </source>
</evidence>
<keyword evidence="6" id="KW-0508">mRNA splicing</keyword>
<gene>
    <name evidence="12" type="ORF">SCODWIG_03058</name>
</gene>
<evidence type="ECO:0000256" key="3">
    <source>
        <dbReference type="ARBA" id="ARBA00022728"/>
    </source>
</evidence>
<dbReference type="GO" id="GO:0000974">
    <property type="term" value="C:Prp19 complex"/>
    <property type="evidence" value="ECO:0007669"/>
    <property type="project" value="InterPro"/>
</dbReference>
<dbReference type="EMBL" id="UFAJ01000642">
    <property type="protein sequence ID" value="SSD61297.1"/>
    <property type="molecule type" value="Genomic_DNA"/>
</dbReference>
<dbReference type="PROSITE" id="PS50090">
    <property type="entry name" value="MYB_LIKE"/>
    <property type="match status" value="2"/>
</dbReference>
<evidence type="ECO:0000259" key="11">
    <source>
        <dbReference type="PROSITE" id="PS51294"/>
    </source>
</evidence>
<feature type="domain" description="Myb-like" evidence="10">
    <location>
        <begin position="57"/>
        <end position="106"/>
    </location>
</feature>
<evidence type="ECO:0000256" key="5">
    <source>
        <dbReference type="ARBA" id="ARBA00023125"/>
    </source>
</evidence>
<reference evidence="13" key="1">
    <citation type="submission" date="2018-06" db="EMBL/GenBank/DDBJ databases">
        <authorList>
            <person name="Guldener U."/>
        </authorList>
    </citation>
    <scope>NUCLEOTIDE SEQUENCE [LARGE SCALE GENOMIC DNA]</scope>
    <source>
        <strain evidence="13">UTAD17</strain>
    </source>
</reference>
<dbReference type="SMART" id="SM00717">
    <property type="entry name" value="SANT"/>
    <property type="match status" value="2"/>
</dbReference>
<evidence type="ECO:0000256" key="4">
    <source>
        <dbReference type="ARBA" id="ARBA00022737"/>
    </source>
</evidence>
<keyword evidence="4" id="KW-0677">Repeat</keyword>
<dbReference type="OrthoDB" id="1410009at2759"/>
<feature type="domain" description="Myb-like" evidence="10">
    <location>
        <begin position="9"/>
        <end position="56"/>
    </location>
</feature>
<keyword evidence="3" id="KW-0747">Spliceosome</keyword>
<dbReference type="VEuPathDB" id="FungiDB:SCODWIG_03058"/>
<proteinExistence type="inferred from homology"/>